<dbReference type="InterPro" id="IPR000241">
    <property type="entry name" value="RlmKL-like_Mtase"/>
</dbReference>
<dbReference type="RefSeq" id="WP_131011970.1">
    <property type="nucleotide sequence ID" value="NZ_SIRE01000003.1"/>
</dbReference>
<dbReference type="Gene3D" id="3.30.2130.30">
    <property type="match status" value="1"/>
</dbReference>
<accession>A0A4Q9DZA8</accession>
<keyword evidence="1 5" id="KW-0489">Methyltransferase</keyword>
<evidence type="ECO:0000256" key="1">
    <source>
        <dbReference type="ARBA" id="ARBA00022603"/>
    </source>
</evidence>
<dbReference type="Pfam" id="PF01170">
    <property type="entry name" value="UPF0020"/>
    <property type="match status" value="1"/>
</dbReference>
<evidence type="ECO:0000259" key="4">
    <source>
        <dbReference type="PROSITE" id="PS51165"/>
    </source>
</evidence>
<dbReference type="GO" id="GO:0008990">
    <property type="term" value="F:rRNA (guanine-N2-)-methyltransferase activity"/>
    <property type="evidence" value="ECO:0007669"/>
    <property type="project" value="TreeGrafter"/>
</dbReference>
<dbReference type="InterPro" id="IPR004114">
    <property type="entry name" value="THUMP_dom"/>
</dbReference>
<keyword evidence="3" id="KW-0694">RNA-binding</keyword>
<dbReference type="PROSITE" id="PS01261">
    <property type="entry name" value="UPF0020"/>
    <property type="match status" value="1"/>
</dbReference>
<dbReference type="Proteomes" id="UP000293142">
    <property type="component" value="Unassembled WGS sequence"/>
</dbReference>
<dbReference type="EMBL" id="SIRE01000003">
    <property type="protein sequence ID" value="TBL81258.1"/>
    <property type="molecule type" value="Genomic_DNA"/>
</dbReference>
<dbReference type="Pfam" id="PF22020">
    <property type="entry name" value="RlmL_1st"/>
    <property type="match status" value="1"/>
</dbReference>
<evidence type="ECO:0000256" key="2">
    <source>
        <dbReference type="ARBA" id="ARBA00022679"/>
    </source>
</evidence>
<keyword evidence="2 5" id="KW-0808">Transferase</keyword>
<keyword evidence="6" id="KW-1185">Reference proteome</keyword>
<dbReference type="InterPro" id="IPR053943">
    <property type="entry name" value="RlmKL-like_Mtase_CS"/>
</dbReference>
<sequence length="382" mass="42661">MAQIELIATAPMGLEAVVESEVRQLGYDQITVENGRVTFIGDESAICRANLWLRTADRVLVKMGQFPARTFDELFEGTKALPWPDWIPEDAEFPVDGRSHKSQLSSVPACQGIVKKAIVEKMKDRYHTEWFGETGPMFRIEVSLLKDVATLTLDTTGIGLHKRGYRKLVTEAPLKETMAAALVLLSKWRPERPLYDPFCGSGTIAIEAAMIGWNIAPGLRRTFDAEHWPTVPEKLWLEARDEAYDLLADDVPLDIQGSDIDPAAIDVALAAAKAAGLSKELRFHTEPVAKIRPQGEYGCLITNPPYGERLGEQDEVERALRQLGSVTAQLPSWSVFVLSPSKQFEHYMGRPASRKRKLYNGRIECQLYQYWVSGGVYGRGTP</sequence>
<dbReference type="SUPFAM" id="SSF53335">
    <property type="entry name" value="S-adenosyl-L-methionine-dependent methyltransferases"/>
    <property type="match status" value="1"/>
</dbReference>
<dbReference type="PROSITE" id="PS00092">
    <property type="entry name" value="N6_MTASE"/>
    <property type="match status" value="1"/>
</dbReference>
<protein>
    <submittedName>
        <fullName evidence="5">Class I SAM-dependent RNA methyltransferase</fullName>
    </submittedName>
</protein>
<dbReference type="GO" id="GO:0070043">
    <property type="term" value="F:rRNA (guanine-N7-)-methyltransferase activity"/>
    <property type="evidence" value="ECO:0007669"/>
    <property type="project" value="TreeGrafter"/>
</dbReference>
<dbReference type="InterPro" id="IPR029063">
    <property type="entry name" value="SAM-dependent_MTases_sf"/>
</dbReference>
<dbReference type="InterPro" id="IPR054170">
    <property type="entry name" value="RlmL_1st"/>
</dbReference>
<evidence type="ECO:0000313" key="5">
    <source>
        <dbReference type="EMBL" id="TBL81258.1"/>
    </source>
</evidence>
<comment type="caution">
    <text evidence="5">The sequence shown here is derived from an EMBL/GenBank/DDBJ whole genome shotgun (WGS) entry which is preliminary data.</text>
</comment>
<organism evidence="5 6">
    <name type="scientific">Paenibacillus thalictri</name>
    <dbReference type="NCBI Taxonomy" id="2527873"/>
    <lineage>
        <taxon>Bacteria</taxon>
        <taxon>Bacillati</taxon>
        <taxon>Bacillota</taxon>
        <taxon>Bacilli</taxon>
        <taxon>Bacillales</taxon>
        <taxon>Paenibacillaceae</taxon>
        <taxon>Paenibacillus</taxon>
    </lineage>
</organism>
<evidence type="ECO:0000256" key="3">
    <source>
        <dbReference type="PROSITE-ProRule" id="PRU00529"/>
    </source>
</evidence>
<feature type="domain" description="THUMP" evidence="4">
    <location>
        <begin position="45"/>
        <end position="155"/>
    </location>
</feature>
<dbReference type="Pfam" id="PF02926">
    <property type="entry name" value="THUMP"/>
    <property type="match status" value="1"/>
</dbReference>
<dbReference type="GO" id="GO:0003723">
    <property type="term" value="F:RNA binding"/>
    <property type="evidence" value="ECO:0007669"/>
    <property type="project" value="UniProtKB-UniRule"/>
</dbReference>
<dbReference type="Gene3D" id="3.40.50.150">
    <property type="entry name" value="Vaccinia Virus protein VP39"/>
    <property type="match status" value="1"/>
</dbReference>
<evidence type="ECO:0000313" key="6">
    <source>
        <dbReference type="Proteomes" id="UP000293142"/>
    </source>
</evidence>
<dbReference type="OrthoDB" id="9809404at2"/>
<proteinExistence type="predicted"/>
<dbReference type="PANTHER" id="PTHR47313">
    <property type="entry name" value="RIBOSOMAL RNA LARGE SUBUNIT METHYLTRANSFERASE K/L"/>
    <property type="match status" value="1"/>
</dbReference>
<reference evidence="5 6" key="1">
    <citation type="submission" date="2019-02" db="EMBL/GenBank/DDBJ databases">
        <title>Paenibacillus sp. nov., isolated from surface-sterilized tissue of Thalictrum simplex L.</title>
        <authorList>
            <person name="Tuo L."/>
        </authorList>
    </citation>
    <scope>NUCLEOTIDE SEQUENCE [LARGE SCALE GENOMIC DNA]</scope>
    <source>
        <strain evidence="5 6">N2SHLJ1</strain>
    </source>
</reference>
<dbReference type="InterPro" id="IPR002052">
    <property type="entry name" value="DNA_methylase_N6_adenine_CS"/>
</dbReference>
<dbReference type="SMART" id="SM00981">
    <property type="entry name" value="THUMP"/>
    <property type="match status" value="1"/>
</dbReference>
<dbReference type="AlphaFoldDB" id="A0A4Q9DZA8"/>
<name>A0A4Q9DZA8_9BACL</name>
<dbReference type="PROSITE" id="PS51165">
    <property type="entry name" value="THUMP"/>
    <property type="match status" value="1"/>
</dbReference>
<dbReference type="PANTHER" id="PTHR47313:SF1">
    <property type="entry name" value="RIBOSOMAL RNA LARGE SUBUNIT METHYLTRANSFERASE K_L"/>
    <property type="match status" value="1"/>
</dbReference>
<gene>
    <name evidence="5" type="ORF">EYB31_03990</name>
</gene>
<dbReference type="CDD" id="cd11715">
    <property type="entry name" value="THUMP_AdoMetMT"/>
    <property type="match status" value="1"/>
</dbReference>